<protein>
    <recommendedName>
        <fullName evidence="3 10">Phosphoenolpyruvate carboxykinase (ATP)</fullName>
        <shortName evidence="10">PCK</shortName>
        <shortName evidence="10">PEP carboxykinase</shortName>
        <shortName evidence="10">PEPCK</shortName>
        <ecNumber evidence="3 10">4.1.1.49</ecNumber>
    </recommendedName>
</protein>
<dbReference type="UniPathway" id="UPA00138"/>
<dbReference type="PIRSF" id="PIRSF006294">
    <property type="entry name" value="PEP_crbxkin"/>
    <property type="match status" value="1"/>
</dbReference>
<feature type="binding site" evidence="10">
    <location>
        <position position="266"/>
    </location>
    <ligand>
        <name>Mn(2+)</name>
        <dbReference type="ChEBI" id="CHEBI:29035"/>
    </ligand>
</feature>
<keyword evidence="10" id="KW-0464">Manganese</keyword>
<evidence type="ECO:0000256" key="5">
    <source>
        <dbReference type="ARBA" id="ARBA00022741"/>
    </source>
</evidence>
<sequence length="540" mass="60248">MEKETKVITDRLVDTGPIEALMHCKRVYLQLSPEKLVKLSLKRKEGILTDTGALMCDTGNFTGRSPKDRFIVLDALTREPIHWSDINLPYSPDAFDTLHQKMLTYLKGKEVFVRYASVGAEVRYEQRLMISSTLAWQSIFCHHLFIRPGDRALTAFHPDWSVICIPEFEANPTEDRTRQGNFTIINFTKKIVLIGGSAYAGEIKKAMFTVMNFLLPTVHQVLPMHCSANVGKDANDQAHTALFFGLSGTGKTTLSADASRQLIGDDEHGWSQNGIFNFEGGCYAKVVNLTSESEPEIFQAIRTGTVLENTRFYANTLTVDFQNISVTENTRTAYPLDYIPNACHPSIGPPPQHIFFLTADAFGVLPPLSRLTNEQAMFYFKMGYTAKLAGTEMGVNQPVAAFSSCFGEAFLPLHPDVYARMLGDRLEQSKAQVWLLNTGWISGPYGVGNRIPLAYTRALLHAVLDNGLAHTPFVTHPVFEVAVPQHCPNVPDTLLNPEQSWLDPTEYERKACLLKEKFDTNALRLAQTNKPIQEIASGSH</sequence>
<dbReference type="PANTHER" id="PTHR30031">
    <property type="entry name" value="PHOSPHOENOLPYRUVATE CARBOXYKINASE ATP"/>
    <property type="match status" value="1"/>
</dbReference>
<dbReference type="InterPro" id="IPR008210">
    <property type="entry name" value="PEP_carboxykinase_N"/>
</dbReference>
<dbReference type="RefSeq" id="WP_109677606.1">
    <property type="nucleotide sequence ID" value="NZ_QGDT01000016.1"/>
</dbReference>
<dbReference type="Gene3D" id="3.90.228.20">
    <property type="match status" value="1"/>
</dbReference>
<dbReference type="PANTHER" id="PTHR30031:SF0">
    <property type="entry name" value="PHOSPHOENOLPYRUVATE CARBOXYKINASE (ATP)"/>
    <property type="match status" value="1"/>
</dbReference>
<dbReference type="Gene3D" id="2.170.8.10">
    <property type="entry name" value="Phosphoenolpyruvate Carboxykinase, domain 2"/>
    <property type="match status" value="1"/>
</dbReference>
<dbReference type="GO" id="GO:0046872">
    <property type="term" value="F:metal ion binding"/>
    <property type="evidence" value="ECO:0007669"/>
    <property type="project" value="UniProtKB-KW"/>
</dbReference>
<feature type="binding site" evidence="10">
    <location>
        <begin position="245"/>
        <end position="253"/>
    </location>
    <ligand>
        <name>ATP</name>
        <dbReference type="ChEBI" id="CHEBI:30616"/>
    </ligand>
</feature>
<evidence type="ECO:0000256" key="8">
    <source>
        <dbReference type="ARBA" id="ARBA00023239"/>
    </source>
</evidence>
<feature type="binding site" evidence="10">
    <location>
        <begin position="450"/>
        <end position="451"/>
    </location>
    <ligand>
        <name>ATP</name>
        <dbReference type="ChEBI" id="CHEBI:30616"/>
    </ligand>
</feature>
<feature type="binding site" evidence="10">
    <location>
        <position position="205"/>
    </location>
    <ligand>
        <name>ATP</name>
        <dbReference type="ChEBI" id="CHEBI:30616"/>
    </ligand>
</feature>
<keyword evidence="12" id="KW-1185">Reference proteome</keyword>
<feature type="binding site" evidence="10">
    <location>
        <position position="199"/>
    </location>
    <ligand>
        <name>substrate</name>
    </ligand>
</feature>
<dbReference type="EMBL" id="QGDT01000016">
    <property type="protein sequence ID" value="PWJ54769.1"/>
    <property type="molecule type" value="Genomic_DNA"/>
</dbReference>
<reference evidence="11 12" key="1">
    <citation type="submission" date="2018-03" db="EMBL/GenBank/DDBJ databases">
        <title>Genomic Encyclopedia of Archaeal and Bacterial Type Strains, Phase II (KMG-II): from individual species to whole genera.</title>
        <authorList>
            <person name="Goeker M."/>
        </authorList>
    </citation>
    <scope>NUCLEOTIDE SEQUENCE [LARGE SCALE GENOMIC DNA]</scope>
    <source>
        <strain evidence="11 12">DSM 100346</strain>
    </source>
</reference>
<dbReference type="NCBIfam" id="NF006820">
    <property type="entry name" value="PRK09344.1-2"/>
    <property type="match status" value="1"/>
</dbReference>
<comment type="catalytic activity">
    <reaction evidence="9 10">
        <text>oxaloacetate + ATP = phosphoenolpyruvate + ADP + CO2</text>
        <dbReference type="Rhea" id="RHEA:18617"/>
        <dbReference type="ChEBI" id="CHEBI:16452"/>
        <dbReference type="ChEBI" id="CHEBI:16526"/>
        <dbReference type="ChEBI" id="CHEBI:30616"/>
        <dbReference type="ChEBI" id="CHEBI:58702"/>
        <dbReference type="ChEBI" id="CHEBI:456216"/>
        <dbReference type="EC" id="4.1.1.49"/>
    </reaction>
</comment>
<evidence type="ECO:0000256" key="2">
    <source>
        <dbReference type="ARBA" id="ARBA00006052"/>
    </source>
</evidence>
<comment type="subcellular location">
    <subcellularLocation>
        <location evidence="10">Cytoplasm</location>
    </subcellularLocation>
</comment>
<keyword evidence="11" id="KW-0808">Transferase</keyword>
<dbReference type="GO" id="GO:0006094">
    <property type="term" value="P:gluconeogenesis"/>
    <property type="evidence" value="ECO:0007669"/>
    <property type="project" value="UniProtKB-UniRule"/>
</dbReference>
<feature type="binding site" evidence="10">
    <location>
        <position position="294"/>
    </location>
    <ligand>
        <name>ATP</name>
        <dbReference type="ChEBI" id="CHEBI:30616"/>
    </ligand>
</feature>
<keyword evidence="11" id="KW-0670">Pyruvate</keyword>
<keyword evidence="6 10" id="KW-0210">Decarboxylase</keyword>
<dbReference type="GO" id="GO:0016301">
    <property type="term" value="F:kinase activity"/>
    <property type="evidence" value="ECO:0007669"/>
    <property type="project" value="UniProtKB-KW"/>
</dbReference>
<keyword evidence="8 10" id="KW-0456">Lyase</keyword>
<comment type="function">
    <text evidence="10">Involved in the gluconeogenesis. Catalyzes the conversion of oxaloacetate (OAA) to phosphoenolpyruvate (PEP) through direct phosphoryl transfer between the nucleoside triphosphate and OAA.</text>
</comment>
<keyword evidence="5 10" id="KW-0547">Nucleotide-binding</keyword>
<evidence type="ECO:0000256" key="4">
    <source>
        <dbReference type="ARBA" id="ARBA00022432"/>
    </source>
</evidence>
<proteinExistence type="inferred from homology"/>
<keyword evidence="4 10" id="KW-0312">Gluconeogenesis</keyword>
<feature type="binding site" evidence="10">
    <location>
        <position position="205"/>
    </location>
    <ligand>
        <name>substrate</name>
    </ligand>
</feature>
<keyword evidence="10" id="KW-0479">Metal-binding</keyword>
<feature type="binding site" evidence="10">
    <location>
        <position position="225"/>
    </location>
    <ligand>
        <name>Mn(2+)</name>
        <dbReference type="ChEBI" id="CHEBI:29035"/>
    </ligand>
</feature>
<evidence type="ECO:0000256" key="10">
    <source>
        <dbReference type="HAMAP-Rule" id="MF_00453"/>
    </source>
</evidence>
<feature type="binding site" evidence="10">
    <location>
        <position position="331"/>
    </location>
    <ligand>
        <name>ATP</name>
        <dbReference type="ChEBI" id="CHEBI:30616"/>
    </ligand>
</feature>
<keyword evidence="11" id="KW-0418">Kinase</keyword>
<evidence type="ECO:0000256" key="7">
    <source>
        <dbReference type="ARBA" id="ARBA00022840"/>
    </source>
</evidence>
<keyword evidence="10" id="KW-0963">Cytoplasm</keyword>
<dbReference type="Proteomes" id="UP000245880">
    <property type="component" value="Unassembled WGS sequence"/>
</dbReference>
<feature type="binding site" evidence="10">
    <location>
        <position position="205"/>
    </location>
    <ligand>
        <name>Mn(2+)</name>
        <dbReference type="ChEBI" id="CHEBI:29035"/>
    </ligand>
</feature>
<dbReference type="SUPFAM" id="SSF68923">
    <property type="entry name" value="PEP carboxykinase N-terminal domain"/>
    <property type="match status" value="1"/>
</dbReference>
<dbReference type="AlphaFoldDB" id="A0A316ABG9"/>
<dbReference type="GO" id="GO:0005524">
    <property type="term" value="F:ATP binding"/>
    <property type="evidence" value="ECO:0007669"/>
    <property type="project" value="UniProtKB-UniRule"/>
</dbReference>
<comment type="pathway">
    <text evidence="1 10">Carbohydrate biosynthesis; gluconeogenesis.</text>
</comment>
<feature type="binding site" evidence="10">
    <location>
        <position position="456"/>
    </location>
    <ligand>
        <name>ATP</name>
        <dbReference type="ChEBI" id="CHEBI:30616"/>
    </ligand>
</feature>
<dbReference type="Gene3D" id="3.40.449.10">
    <property type="entry name" value="Phosphoenolpyruvate Carboxykinase, domain 1"/>
    <property type="match status" value="1"/>
</dbReference>
<dbReference type="GO" id="GO:0004612">
    <property type="term" value="F:phosphoenolpyruvate carboxykinase (ATP) activity"/>
    <property type="evidence" value="ECO:0007669"/>
    <property type="project" value="UniProtKB-UniRule"/>
</dbReference>
<dbReference type="GO" id="GO:0005829">
    <property type="term" value="C:cytosol"/>
    <property type="evidence" value="ECO:0007669"/>
    <property type="project" value="TreeGrafter"/>
</dbReference>
<accession>A0A316ABG9</accession>
<comment type="cofactor">
    <cofactor evidence="10">
        <name>Mn(2+)</name>
        <dbReference type="ChEBI" id="CHEBI:29035"/>
    </cofactor>
    <text evidence="10">Binds 1 Mn(2+) ion per subunit.</text>
</comment>
<feature type="binding site" evidence="10">
    <location>
        <position position="225"/>
    </location>
    <ligand>
        <name>ATP</name>
        <dbReference type="ChEBI" id="CHEBI:30616"/>
    </ligand>
</feature>
<feature type="binding site" evidence="10">
    <location>
        <position position="64"/>
    </location>
    <ligand>
        <name>substrate</name>
    </ligand>
</feature>
<evidence type="ECO:0000256" key="9">
    <source>
        <dbReference type="ARBA" id="ARBA00047371"/>
    </source>
</evidence>
<dbReference type="InterPro" id="IPR001272">
    <property type="entry name" value="PEP_carboxykinase_ATP"/>
</dbReference>
<dbReference type="SUPFAM" id="SSF53795">
    <property type="entry name" value="PEP carboxykinase-like"/>
    <property type="match status" value="1"/>
</dbReference>
<dbReference type="OrthoDB" id="9806325at2"/>
<evidence type="ECO:0000313" key="11">
    <source>
        <dbReference type="EMBL" id="PWJ54769.1"/>
    </source>
</evidence>
<comment type="caution">
    <text evidence="11">The sequence shown here is derived from an EMBL/GenBank/DDBJ whole genome shotgun (WGS) entry which is preliminary data.</text>
</comment>
<dbReference type="HAMAP" id="MF_00453">
    <property type="entry name" value="PEPCK_ATP"/>
    <property type="match status" value="1"/>
</dbReference>
<dbReference type="Pfam" id="PF01293">
    <property type="entry name" value="PEPCK_ATP"/>
    <property type="match status" value="1"/>
</dbReference>
<dbReference type="InterPro" id="IPR013035">
    <property type="entry name" value="PEP_carboxykinase_C"/>
</dbReference>
<dbReference type="NCBIfam" id="NF006821">
    <property type="entry name" value="PRK09344.1-3"/>
    <property type="match status" value="1"/>
</dbReference>
<dbReference type="NCBIfam" id="TIGR00224">
    <property type="entry name" value="pckA"/>
    <property type="match status" value="1"/>
</dbReference>
<dbReference type="EC" id="4.1.1.49" evidence="3 10"/>
<gene>
    <name evidence="10" type="primary">pckA</name>
    <name evidence="11" type="ORF">CLV98_11656</name>
</gene>
<comment type="similarity">
    <text evidence="2 10">Belongs to the phosphoenolpyruvate carboxykinase (ATP) family.</text>
</comment>
<evidence type="ECO:0000313" key="12">
    <source>
        <dbReference type="Proteomes" id="UP000245880"/>
    </source>
</evidence>
<organism evidence="11 12">
    <name type="scientific">Dyadobacter jejuensis</name>
    <dbReference type="NCBI Taxonomy" id="1082580"/>
    <lineage>
        <taxon>Bacteria</taxon>
        <taxon>Pseudomonadati</taxon>
        <taxon>Bacteroidota</taxon>
        <taxon>Cytophagia</taxon>
        <taxon>Cytophagales</taxon>
        <taxon>Spirosomataceae</taxon>
        <taxon>Dyadobacter</taxon>
    </lineage>
</organism>
<keyword evidence="7 10" id="KW-0067">ATP-binding</keyword>
<name>A0A316ABG9_9BACT</name>
<evidence type="ECO:0000256" key="6">
    <source>
        <dbReference type="ARBA" id="ARBA00022793"/>
    </source>
</evidence>
<evidence type="ECO:0000256" key="1">
    <source>
        <dbReference type="ARBA" id="ARBA00004742"/>
    </source>
</evidence>
<feature type="binding site" evidence="10">
    <location>
        <position position="331"/>
    </location>
    <ligand>
        <name>substrate</name>
    </ligand>
</feature>
<evidence type="ECO:0000256" key="3">
    <source>
        <dbReference type="ARBA" id="ARBA00012363"/>
    </source>
</evidence>